<feature type="domain" description="Luciferase-like" evidence="2">
    <location>
        <begin position="22"/>
        <end position="230"/>
    </location>
</feature>
<dbReference type="InterPro" id="IPR050564">
    <property type="entry name" value="F420-G6PD/mer"/>
</dbReference>
<dbReference type="EMBL" id="FNUC01000004">
    <property type="protein sequence ID" value="SEF18262.1"/>
    <property type="molecule type" value="Genomic_DNA"/>
</dbReference>
<dbReference type="PANTHER" id="PTHR43244">
    <property type="match status" value="1"/>
</dbReference>
<evidence type="ECO:0000313" key="3">
    <source>
        <dbReference type="EMBL" id="SEF18262.1"/>
    </source>
</evidence>
<dbReference type="PANTHER" id="PTHR43244:SF1">
    <property type="entry name" value="5,10-METHYLENETETRAHYDROMETHANOPTERIN REDUCTASE"/>
    <property type="match status" value="1"/>
</dbReference>
<keyword evidence="3" id="KW-0503">Monooxygenase</keyword>
<keyword evidence="1" id="KW-0560">Oxidoreductase</keyword>
<name>A0A1H5PWM5_9ACTN</name>
<accession>A0A1H5PWM5</accession>
<dbReference type="SUPFAM" id="SSF51679">
    <property type="entry name" value="Bacterial luciferase-like"/>
    <property type="match status" value="1"/>
</dbReference>
<reference evidence="4" key="1">
    <citation type="submission" date="2016-10" db="EMBL/GenBank/DDBJ databases">
        <authorList>
            <person name="Varghese N."/>
            <person name="Submissions S."/>
        </authorList>
    </citation>
    <scope>NUCLEOTIDE SEQUENCE [LARGE SCALE GENOMIC DNA]</scope>
    <source>
        <strain evidence="4">DSM 45237</strain>
    </source>
</reference>
<sequence length="286" mass="30370">MARSAAVHMVSFGYFLVPDASQPLVETARLAESLGFEYVGIQDHPYQRRFADTIALSSAVLTATSTLRVFPDVACLPLRPPGVLAKTAASLDVLSGGRFELGLGAGAFWDAIEGYGGVRRTPGEALAALGEAIEVIRLLWSGERGLRFEGDHYHLRGVHSGPLPAHDIGIWVGAYGPRALALTGRLADGWVPSVNADVLRRLPELNDRVDAAAVAAGRDPSAVRRVFNVGGAITDGVSEGYLAGPVSQWIDELSVLATEHRADVLVFGGPPDQLRTFAEEVMPALP</sequence>
<protein>
    <submittedName>
        <fullName evidence="3">Luciferase-like monooxygenase</fullName>
    </submittedName>
</protein>
<dbReference type="STRING" id="561176.SAMN04488561_6316"/>
<organism evidence="3 4">
    <name type="scientific">Jiangella alba</name>
    <dbReference type="NCBI Taxonomy" id="561176"/>
    <lineage>
        <taxon>Bacteria</taxon>
        <taxon>Bacillati</taxon>
        <taxon>Actinomycetota</taxon>
        <taxon>Actinomycetes</taxon>
        <taxon>Jiangellales</taxon>
        <taxon>Jiangellaceae</taxon>
        <taxon>Jiangella</taxon>
    </lineage>
</organism>
<dbReference type="GO" id="GO:0016705">
    <property type="term" value="F:oxidoreductase activity, acting on paired donors, with incorporation or reduction of molecular oxygen"/>
    <property type="evidence" value="ECO:0007669"/>
    <property type="project" value="InterPro"/>
</dbReference>
<dbReference type="GO" id="GO:0004497">
    <property type="term" value="F:monooxygenase activity"/>
    <property type="evidence" value="ECO:0007669"/>
    <property type="project" value="UniProtKB-KW"/>
</dbReference>
<evidence type="ECO:0000259" key="2">
    <source>
        <dbReference type="Pfam" id="PF00296"/>
    </source>
</evidence>
<keyword evidence="4" id="KW-1185">Reference proteome</keyword>
<dbReference type="Proteomes" id="UP000181980">
    <property type="component" value="Unassembled WGS sequence"/>
</dbReference>
<evidence type="ECO:0000313" key="4">
    <source>
        <dbReference type="Proteomes" id="UP000181980"/>
    </source>
</evidence>
<dbReference type="Gene3D" id="3.20.20.30">
    <property type="entry name" value="Luciferase-like domain"/>
    <property type="match status" value="1"/>
</dbReference>
<gene>
    <name evidence="3" type="ORF">SAMN04488561_6316</name>
</gene>
<dbReference type="Pfam" id="PF00296">
    <property type="entry name" value="Bac_luciferase"/>
    <property type="match status" value="1"/>
</dbReference>
<dbReference type="InterPro" id="IPR036661">
    <property type="entry name" value="Luciferase-like_sf"/>
</dbReference>
<evidence type="ECO:0000256" key="1">
    <source>
        <dbReference type="ARBA" id="ARBA00023002"/>
    </source>
</evidence>
<dbReference type="InterPro" id="IPR011251">
    <property type="entry name" value="Luciferase-like_dom"/>
</dbReference>
<dbReference type="AlphaFoldDB" id="A0A1H5PWM5"/>
<proteinExistence type="predicted"/>